<evidence type="ECO:0000313" key="1">
    <source>
        <dbReference type="EMBL" id="CAF4980625.1"/>
    </source>
</evidence>
<evidence type="ECO:0000313" key="2">
    <source>
        <dbReference type="Proteomes" id="UP000681720"/>
    </source>
</evidence>
<gene>
    <name evidence="1" type="ORF">GIL414_LOCUS56008</name>
</gene>
<reference evidence="1" key="1">
    <citation type="submission" date="2021-02" db="EMBL/GenBank/DDBJ databases">
        <authorList>
            <person name="Nowell W R."/>
        </authorList>
    </citation>
    <scope>NUCLEOTIDE SEQUENCE</scope>
</reference>
<sequence length="40" mass="4503">MENLTDVIMKNNTLTTLILTENPSDLAVALEKFVALRQNK</sequence>
<organism evidence="1 2">
    <name type="scientific">Rotaria magnacalcarata</name>
    <dbReference type="NCBI Taxonomy" id="392030"/>
    <lineage>
        <taxon>Eukaryota</taxon>
        <taxon>Metazoa</taxon>
        <taxon>Spiralia</taxon>
        <taxon>Gnathifera</taxon>
        <taxon>Rotifera</taxon>
        <taxon>Eurotatoria</taxon>
        <taxon>Bdelloidea</taxon>
        <taxon>Philodinida</taxon>
        <taxon>Philodinidae</taxon>
        <taxon>Rotaria</taxon>
    </lineage>
</organism>
<comment type="caution">
    <text evidence="1">The sequence shown here is derived from an EMBL/GenBank/DDBJ whole genome shotgun (WGS) entry which is preliminary data.</text>
</comment>
<dbReference type="AlphaFoldDB" id="A0A8S3D4F2"/>
<accession>A0A8S3D4F2</accession>
<name>A0A8S3D4F2_9BILA</name>
<proteinExistence type="predicted"/>
<protein>
    <submittedName>
        <fullName evidence="1">Uncharacterized protein</fullName>
    </submittedName>
</protein>
<feature type="non-terminal residue" evidence="1">
    <location>
        <position position="1"/>
    </location>
</feature>
<dbReference type="EMBL" id="CAJOBJ010200094">
    <property type="protein sequence ID" value="CAF4980625.1"/>
    <property type="molecule type" value="Genomic_DNA"/>
</dbReference>
<dbReference type="Proteomes" id="UP000681720">
    <property type="component" value="Unassembled WGS sequence"/>
</dbReference>